<evidence type="ECO:0008006" key="3">
    <source>
        <dbReference type="Google" id="ProtNLM"/>
    </source>
</evidence>
<proteinExistence type="predicted"/>
<comment type="caution">
    <text evidence="1">The sequence shown here is derived from an EMBL/GenBank/DDBJ whole genome shotgun (WGS) entry which is preliminary data.</text>
</comment>
<organism evidence="1 2">
    <name type="scientific">Marinomonas aquiplantarum</name>
    <dbReference type="NCBI Taxonomy" id="491951"/>
    <lineage>
        <taxon>Bacteria</taxon>
        <taxon>Pseudomonadati</taxon>
        <taxon>Pseudomonadota</taxon>
        <taxon>Gammaproteobacteria</taxon>
        <taxon>Oceanospirillales</taxon>
        <taxon>Oceanospirillaceae</taxon>
        <taxon>Marinomonas</taxon>
    </lineage>
</organism>
<dbReference type="RefSeq" id="WP_113875097.1">
    <property type="nucleotide sequence ID" value="NZ_QNRF01000007.1"/>
</dbReference>
<keyword evidence="2" id="KW-1185">Reference proteome</keyword>
<evidence type="ECO:0000313" key="2">
    <source>
        <dbReference type="Proteomes" id="UP000252086"/>
    </source>
</evidence>
<name>A0A366CW54_9GAMM</name>
<evidence type="ECO:0000313" key="1">
    <source>
        <dbReference type="EMBL" id="RBO81896.1"/>
    </source>
</evidence>
<dbReference type="AlphaFoldDB" id="A0A366CW54"/>
<reference evidence="1 2" key="1">
    <citation type="submission" date="2018-06" db="EMBL/GenBank/DDBJ databases">
        <title>Genomic Encyclopedia of Type Strains, Phase III (KMG-III): the genomes of soil and plant-associated and newly described type strains.</title>
        <authorList>
            <person name="Whitman W."/>
        </authorList>
    </citation>
    <scope>NUCLEOTIDE SEQUENCE [LARGE SCALE GENOMIC DNA]</scope>
    <source>
        <strain evidence="1 2">CECT 7732</strain>
    </source>
</reference>
<sequence>MPAALFEKLTLSERGLSTKASVIANVERILSSGGFLDAGVDELSIQQIRGEGAFPHNLSALVDQSLNDHQQIDKFQHDMVQILQLFEPRIEQIQVLNVGSVGQMSRCRLSIQLRHEQFEEAFEFGVA</sequence>
<dbReference type="EMBL" id="QNRF01000007">
    <property type="protein sequence ID" value="RBO81896.1"/>
    <property type="molecule type" value="Genomic_DNA"/>
</dbReference>
<protein>
    <recommendedName>
        <fullName evidence="3">Type VI secretion system protein</fullName>
    </recommendedName>
</protein>
<accession>A0A366CW54</accession>
<gene>
    <name evidence="1" type="ORF">DFP76_10739</name>
</gene>
<dbReference type="OrthoDB" id="7060582at2"/>
<dbReference type="Proteomes" id="UP000252086">
    <property type="component" value="Unassembled WGS sequence"/>
</dbReference>